<evidence type="ECO:0000259" key="8">
    <source>
        <dbReference type="Pfam" id="PF01694"/>
    </source>
</evidence>
<comment type="subcellular location">
    <subcellularLocation>
        <location evidence="1">Membrane</location>
        <topology evidence="1">Multi-pass membrane protein</topology>
    </subcellularLocation>
</comment>
<evidence type="ECO:0000313" key="10">
    <source>
        <dbReference type="Proteomes" id="UP000254161"/>
    </source>
</evidence>
<comment type="similarity">
    <text evidence="2">Belongs to the peptidase S54 family.</text>
</comment>
<evidence type="ECO:0000256" key="4">
    <source>
        <dbReference type="ARBA" id="ARBA00022801"/>
    </source>
</evidence>
<dbReference type="PANTHER" id="PTHR43731:SF14">
    <property type="entry name" value="PRESENILIN-ASSOCIATED RHOMBOID-LIKE PROTEIN, MITOCHONDRIAL"/>
    <property type="match status" value="1"/>
</dbReference>
<evidence type="ECO:0000313" key="9">
    <source>
        <dbReference type="EMBL" id="SUX26854.1"/>
    </source>
</evidence>
<evidence type="ECO:0000256" key="1">
    <source>
        <dbReference type="ARBA" id="ARBA00004141"/>
    </source>
</evidence>
<evidence type="ECO:0000256" key="3">
    <source>
        <dbReference type="ARBA" id="ARBA00022692"/>
    </source>
</evidence>
<dbReference type="SUPFAM" id="SSF144091">
    <property type="entry name" value="Rhomboid-like"/>
    <property type="match status" value="1"/>
</dbReference>
<feature type="transmembrane region" description="Helical" evidence="7">
    <location>
        <begin position="81"/>
        <end position="105"/>
    </location>
</feature>
<evidence type="ECO:0000256" key="7">
    <source>
        <dbReference type="SAM" id="Phobius"/>
    </source>
</evidence>
<evidence type="ECO:0000256" key="6">
    <source>
        <dbReference type="ARBA" id="ARBA00023136"/>
    </source>
</evidence>
<dbReference type="PANTHER" id="PTHR43731">
    <property type="entry name" value="RHOMBOID PROTEASE"/>
    <property type="match status" value="1"/>
</dbReference>
<name>A0A381EIK4_CAMUP</name>
<dbReference type="GO" id="GO:0004252">
    <property type="term" value="F:serine-type endopeptidase activity"/>
    <property type="evidence" value="ECO:0007669"/>
    <property type="project" value="InterPro"/>
</dbReference>
<dbReference type="Proteomes" id="UP000254161">
    <property type="component" value="Unassembled WGS sequence"/>
</dbReference>
<organism evidence="9 10">
    <name type="scientific">Campylobacter upsaliensis</name>
    <dbReference type="NCBI Taxonomy" id="28080"/>
    <lineage>
        <taxon>Bacteria</taxon>
        <taxon>Pseudomonadati</taxon>
        <taxon>Campylobacterota</taxon>
        <taxon>Epsilonproteobacteria</taxon>
        <taxon>Campylobacterales</taxon>
        <taxon>Campylobacteraceae</taxon>
        <taxon>Campylobacter</taxon>
    </lineage>
</organism>
<evidence type="ECO:0000256" key="5">
    <source>
        <dbReference type="ARBA" id="ARBA00022989"/>
    </source>
</evidence>
<keyword evidence="4" id="KW-0378">Hydrolase</keyword>
<feature type="transmembrane region" description="Helical" evidence="7">
    <location>
        <begin position="137"/>
        <end position="152"/>
    </location>
</feature>
<dbReference type="RefSeq" id="WP_115630130.1">
    <property type="nucleotide sequence ID" value="NZ_JANKIR010000005.1"/>
</dbReference>
<feature type="transmembrane region" description="Helical" evidence="7">
    <location>
        <begin position="111"/>
        <end position="130"/>
    </location>
</feature>
<accession>A0A381EIK4</accession>
<proteinExistence type="inferred from homology"/>
<feature type="transmembrane region" description="Helical" evidence="7">
    <location>
        <begin position="49"/>
        <end position="69"/>
    </location>
</feature>
<evidence type="ECO:0000256" key="2">
    <source>
        <dbReference type="ARBA" id="ARBA00009045"/>
    </source>
</evidence>
<keyword evidence="3 7" id="KW-0812">Transmembrane</keyword>
<dbReference type="AlphaFoldDB" id="A0A381EIK4"/>
<dbReference type="EMBL" id="UFUZ01000001">
    <property type="protein sequence ID" value="SUX26854.1"/>
    <property type="molecule type" value="Genomic_DNA"/>
</dbReference>
<reference evidence="9 10" key="1">
    <citation type="submission" date="2018-06" db="EMBL/GenBank/DDBJ databases">
        <authorList>
            <consortium name="Pathogen Informatics"/>
            <person name="Doyle S."/>
        </authorList>
    </citation>
    <scope>NUCLEOTIDE SEQUENCE [LARGE SCALE GENOMIC DNA]</scope>
    <source>
        <strain evidence="9 10">NCTC12264</strain>
    </source>
</reference>
<dbReference type="InterPro" id="IPR035952">
    <property type="entry name" value="Rhomboid-like_sf"/>
</dbReference>
<keyword evidence="6 7" id="KW-0472">Membrane</keyword>
<protein>
    <submittedName>
        <fullName evidence="9">Rhomboid family protein</fullName>
    </submittedName>
</protein>
<dbReference type="InterPro" id="IPR050925">
    <property type="entry name" value="Rhomboid_protease_S54"/>
</dbReference>
<keyword evidence="5 7" id="KW-1133">Transmembrane helix</keyword>
<dbReference type="GO" id="GO:0016020">
    <property type="term" value="C:membrane"/>
    <property type="evidence" value="ECO:0007669"/>
    <property type="project" value="UniProtKB-SubCell"/>
</dbReference>
<gene>
    <name evidence="9" type="ORF">NCTC12264_01089</name>
</gene>
<feature type="domain" description="Peptidase S54 rhomboid" evidence="8">
    <location>
        <begin position="42"/>
        <end position="177"/>
    </location>
</feature>
<dbReference type="Pfam" id="PF01694">
    <property type="entry name" value="Rhomboid"/>
    <property type="match status" value="1"/>
</dbReference>
<dbReference type="InterPro" id="IPR022764">
    <property type="entry name" value="Peptidase_S54_rhomboid_dom"/>
</dbReference>
<sequence length="178" mass="20395">MITWALIILNGLIFILQTWFFDTDLFDLYFSLNLLFIEENFLWQPLSSMFLHGNFTHLVLNMIVLFSFGRILESYMGSVKFALLYFVGGLITSLLSAFYLLFAFAFWGQKIFLVGASGAICVLMGFYAFLDKTSTKGLVVAILLMSFLPLFMGINVAWYGHIFGFISGYTLAFLRRKR</sequence>
<dbReference type="SMART" id="SM01160">
    <property type="entry name" value="DUF1751"/>
    <property type="match status" value="1"/>
</dbReference>
<dbReference type="Gene3D" id="1.20.1540.10">
    <property type="entry name" value="Rhomboid-like"/>
    <property type="match status" value="1"/>
</dbReference>